<sequence>MSGRYELNIFSRRTGSRASDDMYPPANILTQLSVPPFQHGIAAVFDGIERRLEIRISAPRHHLIIDSSSLFAGLDTAARSLVAPYNGGRIFVEKNVVLCEFCAQAVDLLG</sequence>
<accession>A0A8H7CJ15</accession>
<reference evidence="1" key="1">
    <citation type="submission" date="2020-05" db="EMBL/GenBank/DDBJ databases">
        <title>Mycena genomes resolve the evolution of fungal bioluminescence.</title>
        <authorList>
            <person name="Tsai I.J."/>
        </authorList>
    </citation>
    <scope>NUCLEOTIDE SEQUENCE</scope>
    <source>
        <strain evidence="1">CCC161011</strain>
    </source>
</reference>
<evidence type="ECO:0000313" key="2">
    <source>
        <dbReference type="Proteomes" id="UP000620124"/>
    </source>
</evidence>
<evidence type="ECO:0000313" key="1">
    <source>
        <dbReference type="EMBL" id="KAF7338066.1"/>
    </source>
</evidence>
<name>A0A8H7CJ15_9AGAR</name>
<dbReference type="AlphaFoldDB" id="A0A8H7CJ15"/>
<comment type="caution">
    <text evidence="1">The sequence shown here is derived from an EMBL/GenBank/DDBJ whole genome shotgun (WGS) entry which is preliminary data.</text>
</comment>
<organism evidence="1 2">
    <name type="scientific">Mycena venus</name>
    <dbReference type="NCBI Taxonomy" id="2733690"/>
    <lineage>
        <taxon>Eukaryota</taxon>
        <taxon>Fungi</taxon>
        <taxon>Dikarya</taxon>
        <taxon>Basidiomycota</taxon>
        <taxon>Agaricomycotina</taxon>
        <taxon>Agaricomycetes</taxon>
        <taxon>Agaricomycetidae</taxon>
        <taxon>Agaricales</taxon>
        <taxon>Marasmiineae</taxon>
        <taxon>Mycenaceae</taxon>
        <taxon>Mycena</taxon>
    </lineage>
</organism>
<dbReference type="EMBL" id="JACAZI010000021">
    <property type="protein sequence ID" value="KAF7338066.1"/>
    <property type="molecule type" value="Genomic_DNA"/>
</dbReference>
<proteinExistence type="predicted"/>
<protein>
    <submittedName>
        <fullName evidence="1">Uncharacterized protein</fullName>
    </submittedName>
</protein>
<dbReference type="Proteomes" id="UP000620124">
    <property type="component" value="Unassembled WGS sequence"/>
</dbReference>
<gene>
    <name evidence="1" type="ORF">MVEN_02031000</name>
</gene>
<keyword evidence="2" id="KW-1185">Reference proteome</keyword>